<reference evidence="4" key="1">
    <citation type="journal article" date="2020" name="Phytopathology">
        <title>Genome sequence of the chestnut blight fungus Cryphonectria parasitica EP155: A fundamental resource for an archetypical invasive plant pathogen.</title>
        <authorList>
            <person name="Crouch J.A."/>
            <person name="Dawe A."/>
            <person name="Aerts A."/>
            <person name="Barry K."/>
            <person name="Churchill A.C.L."/>
            <person name="Grimwood J."/>
            <person name="Hillman B."/>
            <person name="Milgroom M.G."/>
            <person name="Pangilinan J."/>
            <person name="Smith M."/>
            <person name="Salamov A."/>
            <person name="Schmutz J."/>
            <person name="Yadav J."/>
            <person name="Grigoriev I.V."/>
            <person name="Nuss D."/>
        </authorList>
    </citation>
    <scope>NUCLEOTIDE SEQUENCE</scope>
    <source>
        <strain evidence="4">EP155</strain>
    </source>
</reference>
<name>A0A9P4Y3X3_CRYP1</name>
<feature type="compositionally biased region" description="Basic residues" evidence="2">
    <location>
        <begin position="441"/>
        <end position="456"/>
    </location>
</feature>
<feature type="compositionally biased region" description="Polar residues" evidence="2">
    <location>
        <begin position="392"/>
        <end position="410"/>
    </location>
</feature>
<organism evidence="4 5">
    <name type="scientific">Cryphonectria parasitica (strain ATCC 38755 / EP155)</name>
    <dbReference type="NCBI Taxonomy" id="660469"/>
    <lineage>
        <taxon>Eukaryota</taxon>
        <taxon>Fungi</taxon>
        <taxon>Dikarya</taxon>
        <taxon>Ascomycota</taxon>
        <taxon>Pezizomycotina</taxon>
        <taxon>Sordariomycetes</taxon>
        <taxon>Sordariomycetidae</taxon>
        <taxon>Diaporthales</taxon>
        <taxon>Cryphonectriaceae</taxon>
        <taxon>Cryphonectria-Endothia species complex</taxon>
        <taxon>Cryphonectria</taxon>
    </lineage>
</organism>
<accession>A0A9P4Y3X3</accession>
<proteinExistence type="predicted"/>
<feature type="region of interest" description="Disordered" evidence="2">
    <location>
        <begin position="1"/>
        <end position="56"/>
    </location>
</feature>
<dbReference type="AlphaFoldDB" id="A0A9P4Y3X3"/>
<feature type="coiled-coil region" evidence="1">
    <location>
        <begin position="106"/>
        <end position="136"/>
    </location>
</feature>
<evidence type="ECO:0000256" key="2">
    <source>
        <dbReference type="SAM" id="MobiDB-lite"/>
    </source>
</evidence>
<evidence type="ECO:0000313" key="5">
    <source>
        <dbReference type="Proteomes" id="UP000803844"/>
    </source>
</evidence>
<keyword evidence="1" id="KW-0175">Coiled coil</keyword>
<feature type="domain" description="YAG7-like dimerisation" evidence="3">
    <location>
        <begin position="176"/>
        <end position="259"/>
    </location>
</feature>
<gene>
    <name evidence="4" type="ORF">M406DRAFT_290957</name>
</gene>
<sequence length="466" mass="49437">MPASTVQNPPAQTESKSAKKKKAKAAVAATERNDSPAPGATSSDKAVSVAGGNEATENAYIRDLKKNIRNTSKKISNASKTEALIKENKDKSIEQLITAKIINADQKRQVDNKPALEAELARYEEQLAQVQKLDDEWRAIAASTKADTEKALTDKFEKEKADAIAEVKKQAEADLKKAVEDGFLVVSQFLRLVAQRRGEAPGSEEELDKANEGILASVYGGDSTAVASMVKLYHGTDDATTSVTGESLQVTYATIKQQITDSSPVSDPTELPAEEPEVEPVPTESSHLVQTDPTIANAGLTEIDAGTDIALANGHTEETPAEGETSIPNADVGDSAANAAAENQWDVGNDLAASQEWVEVQKPAEAPQTETAPNAPPAAPSSQSWADDHPEPSTSTSTTDANDGFQSVQRNRGRGDREGGFRGGRGGHHRGRGGFRGDGHHRGRGRGGPRGGHRGGFRREEHVSSA</sequence>
<feature type="compositionally biased region" description="Low complexity" evidence="2">
    <location>
        <begin position="363"/>
        <end position="373"/>
    </location>
</feature>
<feature type="region of interest" description="Disordered" evidence="2">
    <location>
        <begin position="259"/>
        <end position="290"/>
    </location>
</feature>
<evidence type="ECO:0000256" key="1">
    <source>
        <dbReference type="SAM" id="Coils"/>
    </source>
</evidence>
<dbReference type="InterPro" id="IPR058602">
    <property type="entry name" value="YAG7_dimerisation_dom"/>
</dbReference>
<feature type="compositionally biased region" description="Polar residues" evidence="2">
    <location>
        <begin position="1"/>
        <end position="14"/>
    </location>
</feature>
<dbReference type="OrthoDB" id="5399559at2759"/>
<evidence type="ECO:0000259" key="3">
    <source>
        <dbReference type="Pfam" id="PF26434"/>
    </source>
</evidence>
<evidence type="ECO:0000313" key="4">
    <source>
        <dbReference type="EMBL" id="KAF3766492.1"/>
    </source>
</evidence>
<dbReference type="Pfam" id="PF26434">
    <property type="entry name" value="YAG7_C"/>
    <property type="match status" value="1"/>
</dbReference>
<feature type="region of interest" description="Disordered" evidence="2">
    <location>
        <begin position="342"/>
        <end position="466"/>
    </location>
</feature>
<feature type="compositionally biased region" description="Basic residues" evidence="2">
    <location>
        <begin position="425"/>
        <end position="434"/>
    </location>
</feature>
<dbReference type="EMBL" id="MU032347">
    <property type="protein sequence ID" value="KAF3766492.1"/>
    <property type="molecule type" value="Genomic_DNA"/>
</dbReference>
<feature type="compositionally biased region" description="Basic and acidic residues" evidence="2">
    <location>
        <begin position="457"/>
        <end position="466"/>
    </location>
</feature>
<dbReference type="Proteomes" id="UP000803844">
    <property type="component" value="Unassembled WGS sequence"/>
</dbReference>
<comment type="caution">
    <text evidence="4">The sequence shown here is derived from an EMBL/GenBank/DDBJ whole genome shotgun (WGS) entry which is preliminary data.</text>
</comment>
<protein>
    <recommendedName>
        <fullName evidence="3">YAG7-like dimerisation domain-containing protein</fullName>
    </recommendedName>
</protein>
<dbReference type="RefSeq" id="XP_040777453.1">
    <property type="nucleotide sequence ID" value="XM_040918931.1"/>
</dbReference>
<keyword evidence="5" id="KW-1185">Reference proteome</keyword>
<dbReference type="GeneID" id="63836060"/>